<feature type="domain" description="S1 motif" evidence="2">
    <location>
        <begin position="5"/>
        <end position="73"/>
    </location>
</feature>
<reference evidence="3 4" key="1">
    <citation type="journal article" date="2019" name="Genome Biol. Evol.">
        <title>Toxin and genome evolution in a Drosophila defensive symbiosis.</title>
        <authorList>
            <person name="Ballinger M.J."/>
            <person name="Gawryluk R.M."/>
            <person name="Perlman S.J."/>
        </authorList>
    </citation>
    <scope>NUCLEOTIDE SEQUENCE [LARGE SCALE GENOMIC DNA]</scope>
    <source>
        <strain evidence="4">sNeo</strain>
    </source>
</reference>
<evidence type="ECO:0000256" key="1">
    <source>
        <dbReference type="SAM" id="Phobius"/>
    </source>
</evidence>
<keyword evidence="1" id="KW-0472">Membrane</keyword>
<evidence type="ECO:0000313" key="4">
    <source>
        <dbReference type="Proteomes" id="UP000274545"/>
    </source>
</evidence>
<evidence type="ECO:0000259" key="2">
    <source>
        <dbReference type="PROSITE" id="PS50126"/>
    </source>
</evidence>
<name>A0A433EQP7_9MOLU</name>
<feature type="transmembrane region" description="Helical" evidence="1">
    <location>
        <begin position="127"/>
        <end position="150"/>
    </location>
</feature>
<organism evidence="3 4">
    <name type="scientific">Spiroplasma poulsonii</name>
    <dbReference type="NCBI Taxonomy" id="2138"/>
    <lineage>
        <taxon>Bacteria</taxon>
        <taxon>Bacillati</taxon>
        <taxon>Mycoplasmatota</taxon>
        <taxon>Mollicutes</taxon>
        <taxon>Entomoplasmatales</taxon>
        <taxon>Spiroplasmataceae</taxon>
        <taxon>Spiroplasma</taxon>
    </lineage>
</organism>
<dbReference type="PANTHER" id="PTHR10724">
    <property type="entry name" value="30S RIBOSOMAL PROTEIN S1"/>
    <property type="match status" value="1"/>
</dbReference>
<dbReference type="GO" id="GO:0003729">
    <property type="term" value="F:mRNA binding"/>
    <property type="evidence" value="ECO:0007669"/>
    <property type="project" value="TreeGrafter"/>
</dbReference>
<evidence type="ECO:0000313" key="3">
    <source>
        <dbReference type="EMBL" id="RUP76829.1"/>
    </source>
</evidence>
<dbReference type="SUPFAM" id="SSF50249">
    <property type="entry name" value="Nucleic acid-binding proteins"/>
    <property type="match status" value="1"/>
</dbReference>
<keyword evidence="1" id="KW-1133">Transmembrane helix</keyword>
<gene>
    <name evidence="3" type="ORF">D6D54_05195</name>
</gene>
<dbReference type="InterPro" id="IPR003029">
    <property type="entry name" value="S1_domain"/>
</dbReference>
<dbReference type="GO" id="GO:0006412">
    <property type="term" value="P:translation"/>
    <property type="evidence" value="ECO:0007669"/>
    <property type="project" value="TreeGrafter"/>
</dbReference>
<dbReference type="GO" id="GO:0003735">
    <property type="term" value="F:structural constituent of ribosome"/>
    <property type="evidence" value="ECO:0007669"/>
    <property type="project" value="TreeGrafter"/>
</dbReference>
<dbReference type="InterPro" id="IPR012340">
    <property type="entry name" value="NA-bd_OB-fold"/>
</dbReference>
<dbReference type="RefSeq" id="WP_127092980.1">
    <property type="nucleotide sequence ID" value="NZ_RAHC01000005.1"/>
</dbReference>
<dbReference type="InterPro" id="IPR050437">
    <property type="entry name" value="Ribos_protein_bS1-like"/>
</dbReference>
<sequence length="156" mass="18298">MYEKGNKVIVKITNITPYGAFCRAEKADGLIHISEVSNYYVKDIRDFFDVGDEIEVEILDFNSVRKHLKLSYKNCHLELLKTYDNEIQEIKAAFKSLNKNKMKHTILKILVNQMKTNKLIKYKRRKICYKFVVLAELIIAILVMFVYVLFKGVKVV</sequence>
<dbReference type="PROSITE" id="PS50126">
    <property type="entry name" value="S1"/>
    <property type="match status" value="1"/>
</dbReference>
<dbReference type="SMART" id="SM00316">
    <property type="entry name" value="S1"/>
    <property type="match status" value="1"/>
</dbReference>
<dbReference type="Proteomes" id="UP000274545">
    <property type="component" value="Unassembled WGS sequence"/>
</dbReference>
<dbReference type="AlphaFoldDB" id="A0A433EQP7"/>
<protein>
    <submittedName>
        <fullName evidence="3">S1 RNA-binding domain-containing protein</fullName>
    </submittedName>
</protein>
<dbReference type="Gene3D" id="2.40.50.140">
    <property type="entry name" value="Nucleic acid-binding proteins"/>
    <property type="match status" value="1"/>
</dbReference>
<dbReference type="PANTHER" id="PTHR10724:SF10">
    <property type="entry name" value="S1 RNA-BINDING DOMAIN-CONTAINING PROTEIN 1"/>
    <property type="match status" value="1"/>
</dbReference>
<proteinExistence type="predicted"/>
<comment type="caution">
    <text evidence="3">The sequence shown here is derived from an EMBL/GenBank/DDBJ whole genome shotgun (WGS) entry which is preliminary data.</text>
</comment>
<accession>A0A433EQP7</accession>
<dbReference type="Pfam" id="PF00575">
    <property type="entry name" value="S1"/>
    <property type="match status" value="1"/>
</dbReference>
<dbReference type="EMBL" id="RAHC01000005">
    <property type="protein sequence ID" value="RUP76829.1"/>
    <property type="molecule type" value="Genomic_DNA"/>
</dbReference>
<keyword evidence="1" id="KW-0812">Transmembrane</keyword>